<comment type="caution">
    <text evidence="3">The sequence shown here is derived from an EMBL/GenBank/DDBJ whole genome shotgun (WGS) entry which is preliminary data.</text>
</comment>
<feature type="region of interest" description="Disordered" evidence="1">
    <location>
        <begin position="226"/>
        <end position="253"/>
    </location>
</feature>
<evidence type="ECO:0000313" key="4">
    <source>
        <dbReference type="Proteomes" id="UP000578091"/>
    </source>
</evidence>
<proteinExistence type="predicted"/>
<sequence>MPADFAARGAAAAACLLAGLLVGCSAGDASRPEALAAGDAQPATASAGAPARAGEVLLDLRAPAAAFETTAEETRRVVAAVYGEGAPGDLELTSRADGAFTAPDARQTAYTLRRGGAVPGPDRARTLLAVLEDDDRVAAQFVVDHDRIAAAADVEGDGIEELFLASHGYQMGQAYVGLELVSLAGGQRRTRAEYPQAWLDACGNPAGERHVEAAVIVRGAPQPELRRFRADCTGDRPPAIDDYRPAPPPDEPA</sequence>
<dbReference type="EMBL" id="JACCKA010000047">
    <property type="protein sequence ID" value="NZA26082.1"/>
    <property type="molecule type" value="Genomic_DNA"/>
</dbReference>
<evidence type="ECO:0000313" key="3">
    <source>
        <dbReference type="EMBL" id="NZA26082.1"/>
    </source>
</evidence>
<reference evidence="3 4" key="1">
    <citation type="submission" date="2020-07" db="EMBL/GenBank/DDBJ databases">
        <title>Luteimonas sp. SJ-92.</title>
        <authorList>
            <person name="Huang X.-X."/>
            <person name="Xu L."/>
            <person name="Sun J.-Q."/>
        </authorList>
    </citation>
    <scope>NUCLEOTIDE SEQUENCE [LARGE SCALE GENOMIC DNA]</scope>
    <source>
        <strain evidence="3 4">SJ-92</strain>
    </source>
</reference>
<name>A0A853JBD8_9GAMM</name>
<feature type="signal peptide" evidence="2">
    <location>
        <begin position="1"/>
        <end position="26"/>
    </location>
</feature>
<accession>A0A853JBD8</accession>
<protein>
    <recommendedName>
        <fullName evidence="5">Lipoprotein</fullName>
    </recommendedName>
</protein>
<gene>
    <name evidence="3" type="ORF">H0E84_06760</name>
</gene>
<dbReference type="Proteomes" id="UP000578091">
    <property type="component" value="Unassembled WGS sequence"/>
</dbReference>
<evidence type="ECO:0000256" key="2">
    <source>
        <dbReference type="SAM" id="SignalP"/>
    </source>
</evidence>
<keyword evidence="4" id="KW-1185">Reference proteome</keyword>
<keyword evidence="2" id="KW-0732">Signal</keyword>
<feature type="compositionally biased region" description="Basic and acidic residues" evidence="1">
    <location>
        <begin position="226"/>
        <end position="244"/>
    </location>
</feature>
<evidence type="ECO:0000256" key="1">
    <source>
        <dbReference type="SAM" id="MobiDB-lite"/>
    </source>
</evidence>
<evidence type="ECO:0008006" key="5">
    <source>
        <dbReference type="Google" id="ProtNLM"/>
    </source>
</evidence>
<organism evidence="3 4">
    <name type="scientific">Luteimonas salinisoli</name>
    <dbReference type="NCBI Taxonomy" id="2752307"/>
    <lineage>
        <taxon>Bacteria</taxon>
        <taxon>Pseudomonadati</taxon>
        <taxon>Pseudomonadota</taxon>
        <taxon>Gammaproteobacteria</taxon>
        <taxon>Lysobacterales</taxon>
        <taxon>Lysobacteraceae</taxon>
        <taxon>Luteimonas</taxon>
    </lineage>
</organism>
<feature type="chain" id="PRO_5032517561" description="Lipoprotein" evidence="2">
    <location>
        <begin position="27"/>
        <end position="253"/>
    </location>
</feature>
<dbReference type="AlphaFoldDB" id="A0A853JBD8"/>
<dbReference type="RefSeq" id="WP_180677879.1">
    <property type="nucleotide sequence ID" value="NZ_JACCKA010000047.1"/>
</dbReference>